<comment type="similarity">
    <text evidence="10">In the C-terminal section; belongs to the SecD/SecF family. SecF subfamily.</text>
</comment>
<dbReference type="FunFam" id="1.20.1640.10:FF:000024">
    <property type="entry name" value="Multifunctional fusion protein"/>
    <property type="match status" value="1"/>
</dbReference>
<dbReference type="GO" id="GO:0006605">
    <property type="term" value="P:protein targeting"/>
    <property type="evidence" value="ECO:0007669"/>
    <property type="project" value="UniProtKB-UniRule"/>
</dbReference>
<keyword evidence="4 12" id="KW-0812">Transmembrane</keyword>
<evidence type="ECO:0000256" key="4">
    <source>
        <dbReference type="ARBA" id="ARBA00022692"/>
    </source>
</evidence>
<dbReference type="PANTHER" id="PTHR30081:SF8">
    <property type="entry name" value="PROTEIN TRANSLOCASE SUBUNIT SECF"/>
    <property type="match status" value="1"/>
</dbReference>
<comment type="function">
    <text evidence="9 12">Part of the Sec protein translocase complex. Interacts with the SecYEG preprotein conducting channel. SecDF uses the proton motive force (PMF) to complete protein translocation after the ATP-dependent function of SecA.</text>
</comment>
<dbReference type="RefSeq" id="WP_004098574.1">
    <property type="nucleotide sequence ID" value="NZ_AFGF01000219.1"/>
</dbReference>
<proteinExistence type="inferred from homology"/>
<feature type="transmembrane region" description="Helical" evidence="12">
    <location>
        <begin position="261"/>
        <end position="286"/>
    </location>
</feature>
<keyword evidence="6 12" id="KW-1133">Transmembrane helix</keyword>
<comment type="subcellular location">
    <subcellularLocation>
        <location evidence="1 12">Cell membrane</location>
        <topology evidence="1 12">Multi-pass membrane protein</topology>
    </subcellularLocation>
</comment>
<comment type="subunit">
    <text evidence="12">Forms a complex with SecD. Part of the essential Sec protein translocation apparatus which comprises SecA, SecYEG and auxiliary proteins SecDF. Other proteins may also be involved.</text>
</comment>
<feature type="transmembrane region" description="Helical" evidence="12">
    <location>
        <begin position="134"/>
        <end position="151"/>
    </location>
</feature>
<evidence type="ECO:0000256" key="5">
    <source>
        <dbReference type="ARBA" id="ARBA00022927"/>
    </source>
</evidence>
<evidence type="ECO:0000256" key="10">
    <source>
        <dbReference type="ARBA" id="ARBA00060856"/>
    </source>
</evidence>
<dbReference type="eggNOG" id="COG0341">
    <property type="taxonomic scope" value="Bacteria"/>
</dbReference>
<comment type="caution">
    <text evidence="14">The sequence shown here is derived from an EMBL/GenBank/DDBJ whole genome shotgun (WGS) entry which is preliminary data.</text>
</comment>
<dbReference type="GO" id="GO:0015450">
    <property type="term" value="F:protein-transporting ATPase activity"/>
    <property type="evidence" value="ECO:0007669"/>
    <property type="project" value="InterPro"/>
</dbReference>
<dbReference type="InterPro" id="IPR022646">
    <property type="entry name" value="SecD/SecF_CS"/>
</dbReference>
<sequence length="305" mass="33769">MIKFKIVSRRKWWFSLSAIVLLAGLISIAVQGFNFGIDFTGGTLLDLKFARPVTVSEVREALKESNLENSVIQLASGSAVQAEAAVNVIIRTPVLSEDEQRAALAGLGAKLGAFEPLRIEKVGATIGEELTRQSIWALLAAMAMIVAYVTYRFEFWFAISGIAALFHDILFILGIFSILQLEVDATFVAALLTIIGYSVNDTIVIFDRIRENLKTHRKTESLDDMVDRSIWQTMTRSIYTVVTLLVTVVALFVFGGETTKLFSFALLMGLLSGSYSTIFVASPLWITFKGYSDKRRLEARMKGSK</sequence>
<evidence type="ECO:0000313" key="15">
    <source>
        <dbReference type="Proteomes" id="UP000003240"/>
    </source>
</evidence>
<dbReference type="GO" id="GO:0043952">
    <property type="term" value="P:protein transport by the Sec complex"/>
    <property type="evidence" value="ECO:0007669"/>
    <property type="project" value="UniProtKB-UniRule"/>
</dbReference>
<evidence type="ECO:0000256" key="11">
    <source>
        <dbReference type="ARBA" id="ARBA00061053"/>
    </source>
</evidence>
<dbReference type="PRINTS" id="PR01755">
    <property type="entry name" value="SECFTRNLCASE"/>
</dbReference>
<feature type="transmembrane region" description="Helical" evidence="12">
    <location>
        <begin position="156"/>
        <end position="179"/>
    </location>
</feature>
<evidence type="ECO:0000256" key="2">
    <source>
        <dbReference type="ARBA" id="ARBA00022448"/>
    </source>
</evidence>
<evidence type="ECO:0000259" key="13">
    <source>
        <dbReference type="Pfam" id="PF02355"/>
    </source>
</evidence>
<dbReference type="Proteomes" id="UP000003240">
    <property type="component" value="Unassembled WGS sequence"/>
</dbReference>
<keyword evidence="7 12" id="KW-0811">Translocation</keyword>
<dbReference type="InterPro" id="IPR005665">
    <property type="entry name" value="SecF_bac"/>
</dbReference>
<feature type="transmembrane region" description="Helical" evidence="12">
    <location>
        <begin position="238"/>
        <end position="255"/>
    </location>
</feature>
<dbReference type="Gene3D" id="3.30.70.2040">
    <property type="match status" value="1"/>
</dbReference>
<reference evidence="14 15" key="1">
    <citation type="journal article" date="2011" name="EMBO J.">
        <title>Structural diversity of bacterial flagellar motors.</title>
        <authorList>
            <person name="Chen S."/>
            <person name="Beeby M."/>
            <person name="Murphy G.E."/>
            <person name="Leadbetter J.R."/>
            <person name="Hendrixson D.R."/>
            <person name="Briegel A."/>
            <person name="Li Z."/>
            <person name="Shi J."/>
            <person name="Tocheva E.I."/>
            <person name="Muller A."/>
            <person name="Dobro M.J."/>
            <person name="Jensen G.J."/>
        </authorList>
    </citation>
    <scope>NUCLEOTIDE SEQUENCE [LARGE SCALE GENOMIC DNA]</scope>
    <source>
        <strain evidence="14 15">DSM 6540</strain>
    </source>
</reference>
<keyword evidence="8 12" id="KW-0472">Membrane</keyword>
<feature type="domain" description="Protein export membrane protein SecD/SecF C-terminal" evidence="13">
    <location>
        <begin position="114"/>
        <end position="288"/>
    </location>
</feature>
<keyword evidence="3 12" id="KW-1003">Cell membrane</keyword>
<dbReference type="GO" id="GO:0005886">
    <property type="term" value="C:plasma membrane"/>
    <property type="evidence" value="ECO:0007669"/>
    <property type="project" value="UniProtKB-SubCell"/>
</dbReference>
<evidence type="ECO:0000313" key="14">
    <source>
        <dbReference type="EMBL" id="EGO62449.1"/>
    </source>
</evidence>
<dbReference type="Pfam" id="PF07549">
    <property type="entry name" value="Sec_GG"/>
    <property type="match status" value="1"/>
</dbReference>
<dbReference type="AlphaFoldDB" id="F7NND7"/>
<dbReference type="SUPFAM" id="SSF82866">
    <property type="entry name" value="Multidrug efflux transporter AcrB transmembrane domain"/>
    <property type="match status" value="1"/>
</dbReference>
<dbReference type="NCBIfam" id="TIGR00916">
    <property type="entry name" value="2A0604s01"/>
    <property type="match status" value="1"/>
</dbReference>
<organism evidence="14 15">
    <name type="scientific">Acetonema longum DSM 6540</name>
    <dbReference type="NCBI Taxonomy" id="1009370"/>
    <lineage>
        <taxon>Bacteria</taxon>
        <taxon>Bacillati</taxon>
        <taxon>Bacillota</taxon>
        <taxon>Negativicutes</taxon>
        <taxon>Acetonemataceae</taxon>
        <taxon>Acetonema</taxon>
    </lineage>
</organism>
<feature type="transmembrane region" description="Helical" evidence="12">
    <location>
        <begin position="185"/>
        <end position="206"/>
    </location>
</feature>
<dbReference type="InterPro" id="IPR048634">
    <property type="entry name" value="SecD_SecF_C"/>
</dbReference>
<keyword evidence="15" id="KW-1185">Reference proteome</keyword>
<dbReference type="InterPro" id="IPR022645">
    <property type="entry name" value="SecD/SecF_bac"/>
</dbReference>
<keyword evidence="5 12" id="KW-0653">Protein transport</keyword>
<evidence type="ECO:0000256" key="1">
    <source>
        <dbReference type="ARBA" id="ARBA00004651"/>
    </source>
</evidence>
<dbReference type="Gene3D" id="1.20.1640.10">
    <property type="entry name" value="Multidrug efflux transporter AcrB transmembrane domain"/>
    <property type="match status" value="1"/>
</dbReference>
<name>F7NND7_9FIRM</name>
<feature type="transmembrane region" description="Helical" evidence="12">
    <location>
        <begin position="12"/>
        <end position="37"/>
    </location>
</feature>
<dbReference type="GO" id="GO:0065002">
    <property type="term" value="P:intracellular protein transmembrane transport"/>
    <property type="evidence" value="ECO:0007669"/>
    <property type="project" value="UniProtKB-UniRule"/>
</dbReference>
<dbReference type="NCBIfam" id="TIGR00966">
    <property type="entry name" value="transloc_SecF"/>
    <property type="match status" value="1"/>
</dbReference>
<comment type="similarity">
    <text evidence="12">Belongs to the SecD/SecF family. SecF subfamily.</text>
</comment>
<keyword evidence="2 12" id="KW-0813">Transport</keyword>
<evidence type="ECO:0000256" key="8">
    <source>
        <dbReference type="ARBA" id="ARBA00023136"/>
    </source>
</evidence>
<protein>
    <recommendedName>
        <fullName evidence="12">Protein-export membrane protein SecF</fullName>
    </recommendedName>
</protein>
<evidence type="ECO:0000256" key="6">
    <source>
        <dbReference type="ARBA" id="ARBA00022989"/>
    </source>
</evidence>
<dbReference type="STRING" id="1009370.ALO_18135"/>
<evidence type="ECO:0000256" key="12">
    <source>
        <dbReference type="HAMAP-Rule" id="MF_01464"/>
    </source>
</evidence>
<gene>
    <name evidence="12 14" type="primary">secF</name>
    <name evidence="14" type="ORF">ALO_18135</name>
</gene>
<accession>F7NND7</accession>
<dbReference type="InterPro" id="IPR055344">
    <property type="entry name" value="SecD_SecF_C_bact"/>
</dbReference>
<dbReference type="HAMAP" id="MF_01464_B">
    <property type="entry name" value="SecF_B"/>
    <property type="match status" value="1"/>
</dbReference>
<evidence type="ECO:0000256" key="3">
    <source>
        <dbReference type="ARBA" id="ARBA00022475"/>
    </source>
</evidence>
<comment type="similarity">
    <text evidence="11">In the N-terminal section; belongs to the SecD/SecF family. SecD subfamily.</text>
</comment>
<dbReference type="PANTHER" id="PTHR30081">
    <property type="entry name" value="PROTEIN-EXPORT MEMBRANE PROTEIN SEC"/>
    <property type="match status" value="1"/>
</dbReference>
<dbReference type="Pfam" id="PF02355">
    <property type="entry name" value="SecD_SecF_C"/>
    <property type="match status" value="1"/>
</dbReference>
<dbReference type="EMBL" id="AFGF01000219">
    <property type="protein sequence ID" value="EGO62449.1"/>
    <property type="molecule type" value="Genomic_DNA"/>
</dbReference>
<dbReference type="OrthoDB" id="9805019at2"/>
<evidence type="ECO:0000256" key="7">
    <source>
        <dbReference type="ARBA" id="ARBA00023010"/>
    </source>
</evidence>
<dbReference type="InterPro" id="IPR022813">
    <property type="entry name" value="SecD/SecF_arch_bac"/>
</dbReference>
<evidence type="ECO:0000256" key="9">
    <source>
        <dbReference type="ARBA" id="ARBA00059018"/>
    </source>
</evidence>